<dbReference type="Pfam" id="PF13199">
    <property type="entry name" value="Glyco_hydro_66"/>
    <property type="match status" value="1"/>
</dbReference>
<proteinExistence type="inferred from homology"/>
<dbReference type="Proteomes" id="UP000077412">
    <property type="component" value="Chromosome"/>
</dbReference>
<dbReference type="PROSITE" id="PS51257">
    <property type="entry name" value="PROKAR_LIPOPROTEIN"/>
    <property type="match status" value="1"/>
</dbReference>
<name>A0A1B1Z9F2_9BACL</name>
<gene>
    <name evidence="4" type="ORF">ABE41_018830</name>
</gene>
<dbReference type="STRING" id="255247.ABE41_018830"/>
<accession>A0A1B1Z9F2</accession>
<evidence type="ECO:0000256" key="3">
    <source>
        <dbReference type="SAM" id="SignalP"/>
    </source>
</evidence>
<keyword evidence="2 3" id="KW-0732">Signal</keyword>
<dbReference type="InterPro" id="IPR025092">
    <property type="entry name" value="Glyco_hydro_66"/>
</dbReference>
<dbReference type="Gene3D" id="3.20.20.80">
    <property type="entry name" value="Glycosidases"/>
    <property type="match status" value="1"/>
</dbReference>
<evidence type="ECO:0000256" key="1">
    <source>
        <dbReference type="ARBA" id="ARBA00010837"/>
    </source>
</evidence>
<protein>
    <recommendedName>
        <fullName evidence="6">Cycloisomaltooligosaccharide glucanotransferase</fullName>
    </recommendedName>
</protein>
<keyword evidence="5" id="KW-1185">Reference proteome</keyword>
<dbReference type="EMBL" id="CP016761">
    <property type="protein sequence ID" value="ANX14072.1"/>
    <property type="molecule type" value="Genomic_DNA"/>
</dbReference>
<feature type="signal peptide" evidence="3">
    <location>
        <begin position="1"/>
        <end position="20"/>
    </location>
</feature>
<dbReference type="OrthoDB" id="9778932at2"/>
<evidence type="ECO:0008006" key="6">
    <source>
        <dbReference type="Google" id="ProtNLM"/>
    </source>
</evidence>
<evidence type="ECO:0000313" key="5">
    <source>
        <dbReference type="Proteomes" id="UP000077412"/>
    </source>
</evidence>
<dbReference type="KEGG" id="far:ABE41_018830"/>
<sequence>MRKNSSIILPMFVCMCLLLAACSSKSTVVEIDEKEEKTDYLDSVETDKARYNPGDTVHFTLNLKQKMNGESLVIRYRHGDETVKEEEKVIKQDETFIWEWKTPKDNEKGYLVEVLLKKEKEYVDHLNIAVDVSEDWSKFPRYGYLADFGQMEAAEQQKVMKRLNRYHINGVQFYDWQYKHNQPIPPEGSPLEKEWPDIANRPVSYQTVKQYIDLSHKLNMMAMNYNLLFGAYEDSEKDGVKREWGLFQDSAHETQDSHPLPDSWASDIMLLDPSNKEWQSFLLKKEIEAFSKLPFDGWHVDQLGDRGMRWDYEGNIVALDKSYIDFLKAAKEALNVPLVMNAVNQYAQINIAQQAPVDFLYTEIWEPFNHFSHLKQVIEQNNNYSGFQKNTVLAAYMNYDLSDSTGEFNTPAVLLTNAVIFSAGGSHLELGENMLSKEYFPHKNLEITDQLESRLISYYDFLTGYQNYLRDGVKPGSFEVDAVSKEVKVSPEFKKGEIHYSSYEKENQDIVHLINFTDASTMEWRDNEGMQTEPKEMKDIELEIRADKKVENVWIASPDQYLGSPVTLDFEQKDGKMTVIIPALKYWDMLVIEYEK</sequence>
<feature type="chain" id="PRO_5039363051" description="Cycloisomaltooligosaccharide glucanotransferase" evidence="3">
    <location>
        <begin position="21"/>
        <end position="596"/>
    </location>
</feature>
<dbReference type="AlphaFoldDB" id="A0A1B1Z9F2"/>
<dbReference type="CDD" id="cd14745">
    <property type="entry name" value="GH66"/>
    <property type="match status" value="1"/>
</dbReference>
<comment type="similarity">
    <text evidence="1">Belongs to the glycosyl hydrolase 66 family.</text>
</comment>
<dbReference type="Gene3D" id="2.60.40.1180">
    <property type="entry name" value="Golgi alpha-mannosidase II"/>
    <property type="match status" value="1"/>
</dbReference>
<organism evidence="4 5">
    <name type="scientific">Fictibacillus arsenicus</name>
    <dbReference type="NCBI Taxonomy" id="255247"/>
    <lineage>
        <taxon>Bacteria</taxon>
        <taxon>Bacillati</taxon>
        <taxon>Bacillota</taxon>
        <taxon>Bacilli</taxon>
        <taxon>Bacillales</taxon>
        <taxon>Fictibacillaceae</taxon>
        <taxon>Fictibacillus</taxon>
    </lineage>
</organism>
<dbReference type="RefSeq" id="WP_066293777.1">
    <property type="nucleotide sequence ID" value="NZ_CP016761.1"/>
</dbReference>
<dbReference type="InterPro" id="IPR013780">
    <property type="entry name" value="Glyco_hydro_b"/>
</dbReference>
<dbReference type="InterPro" id="IPR013783">
    <property type="entry name" value="Ig-like_fold"/>
</dbReference>
<reference evidence="4 5" key="1">
    <citation type="submission" date="2016-08" db="EMBL/GenBank/DDBJ databases">
        <title>Complete genome sequence of Fictibacillus arsenicus G25-54, a strain with toxicity to nematodes and a potential arsenic-resistance activity.</title>
        <authorList>
            <person name="Zheng Z."/>
        </authorList>
    </citation>
    <scope>NUCLEOTIDE SEQUENCE [LARGE SCALE GENOMIC DNA]</scope>
    <source>
        <strain evidence="4 5">G25-54</strain>
    </source>
</reference>
<evidence type="ECO:0000256" key="2">
    <source>
        <dbReference type="ARBA" id="ARBA00022729"/>
    </source>
</evidence>
<evidence type="ECO:0000313" key="4">
    <source>
        <dbReference type="EMBL" id="ANX14072.1"/>
    </source>
</evidence>
<dbReference type="Gene3D" id="2.60.40.10">
    <property type="entry name" value="Immunoglobulins"/>
    <property type="match status" value="1"/>
</dbReference>